<reference evidence="2" key="1">
    <citation type="journal article" date="2019" name="Int. J. Syst. Evol. Microbiol.">
        <title>The Global Catalogue of Microorganisms (GCM) 10K type strain sequencing project: providing services to taxonomists for standard genome sequencing and annotation.</title>
        <authorList>
            <consortium name="The Broad Institute Genomics Platform"/>
            <consortium name="The Broad Institute Genome Sequencing Center for Infectious Disease"/>
            <person name="Wu L."/>
            <person name="Ma J."/>
        </authorList>
    </citation>
    <scope>NUCLEOTIDE SEQUENCE [LARGE SCALE GENOMIC DNA]</scope>
    <source>
        <strain evidence="2">KACC 11904</strain>
    </source>
</reference>
<sequence length="65" mass="7310">MLTPGTILTEDIDFEKARNQGCNIEARQMNQRVFGPGKIVAYSTNSITINEKPLLRSVNQFIVVE</sequence>
<evidence type="ECO:0000313" key="1">
    <source>
        <dbReference type="EMBL" id="MFC5451911.1"/>
    </source>
</evidence>
<evidence type="ECO:0000313" key="2">
    <source>
        <dbReference type="Proteomes" id="UP001596044"/>
    </source>
</evidence>
<keyword evidence="2" id="KW-1185">Reference proteome</keyword>
<dbReference type="RefSeq" id="WP_270879886.1">
    <property type="nucleotide sequence ID" value="NZ_JAQFVF010000027.1"/>
</dbReference>
<dbReference type="Proteomes" id="UP001596044">
    <property type="component" value="Unassembled WGS sequence"/>
</dbReference>
<comment type="caution">
    <text evidence="1">The sequence shown here is derived from an EMBL/GenBank/DDBJ whole genome shotgun (WGS) entry which is preliminary data.</text>
</comment>
<proteinExistence type="predicted"/>
<protein>
    <submittedName>
        <fullName evidence="1">Uncharacterized protein</fullName>
    </submittedName>
</protein>
<accession>A0ABW0KGN4</accession>
<gene>
    <name evidence="1" type="ORF">ACFPOG_27280</name>
</gene>
<organism evidence="1 2">
    <name type="scientific">Paenibacillus aestuarii</name>
    <dbReference type="NCBI Taxonomy" id="516965"/>
    <lineage>
        <taxon>Bacteria</taxon>
        <taxon>Bacillati</taxon>
        <taxon>Bacillota</taxon>
        <taxon>Bacilli</taxon>
        <taxon>Bacillales</taxon>
        <taxon>Paenibacillaceae</taxon>
        <taxon>Paenibacillus</taxon>
    </lineage>
</organism>
<dbReference type="EMBL" id="JBHSMJ010000040">
    <property type="protein sequence ID" value="MFC5451911.1"/>
    <property type="molecule type" value="Genomic_DNA"/>
</dbReference>
<name>A0ABW0KGN4_9BACL</name>